<gene>
    <name evidence="6" type="ORF">CMC5_031050</name>
</gene>
<dbReference type="OrthoDB" id="5505436at2"/>
<dbReference type="Pfam" id="PF14497">
    <property type="entry name" value="GST_C_3"/>
    <property type="match status" value="1"/>
</dbReference>
<evidence type="ECO:0000313" key="6">
    <source>
        <dbReference type="EMBL" id="AKT38958.1"/>
    </source>
</evidence>
<dbReference type="InterPro" id="IPR004045">
    <property type="entry name" value="Glutathione_S-Trfase_N"/>
</dbReference>
<dbReference type="Proteomes" id="UP000067626">
    <property type="component" value="Chromosome"/>
</dbReference>
<keyword evidence="2" id="KW-0808">Transferase</keyword>
<dbReference type="STRING" id="52.CMC5_031050"/>
<dbReference type="GO" id="GO:0006749">
    <property type="term" value="P:glutathione metabolic process"/>
    <property type="evidence" value="ECO:0007669"/>
    <property type="project" value="TreeGrafter"/>
</dbReference>
<evidence type="ECO:0000256" key="2">
    <source>
        <dbReference type="ARBA" id="ARBA00022679"/>
    </source>
</evidence>
<evidence type="ECO:0000313" key="7">
    <source>
        <dbReference type="Proteomes" id="UP000067626"/>
    </source>
</evidence>
<evidence type="ECO:0000256" key="3">
    <source>
        <dbReference type="ARBA" id="ARBA00047960"/>
    </source>
</evidence>
<dbReference type="AlphaFoldDB" id="A0A0K1EEE8"/>
<dbReference type="PROSITE" id="PS50404">
    <property type="entry name" value="GST_NTER"/>
    <property type="match status" value="1"/>
</dbReference>
<dbReference type="EMBL" id="CP012159">
    <property type="protein sequence ID" value="AKT38958.1"/>
    <property type="molecule type" value="Genomic_DNA"/>
</dbReference>
<feature type="domain" description="GST C-terminal" evidence="5">
    <location>
        <begin position="87"/>
        <end position="207"/>
    </location>
</feature>
<dbReference type="InterPro" id="IPR036249">
    <property type="entry name" value="Thioredoxin-like_sf"/>
</dbReference>
<dbReference type="CDD" id="cd03039">
    <property type="entry name" value="GST_N_Sigma_like"/>
    <property type="match status" value="1"/>
</dbReference>
<accession>A0A0K1EEE8</accession>
<dbReference type="InterPro" id="IPR040079">
    <property type="entry name" value="Glutathione_S-Trfase"/>
</dbReference>
<dbReference type="Gene3D" id="1.20.1050.10">
    <property type="match status" value="1"/>
</dbReference>
<proteinExistence type="predicted"/>
<feature type="domain" description="GST N-terminal" evidence="4">
    <location>
        <begin position="6"/>
        <end position="85"/>
    </location>
</feature>
<dbReference type="SFLD" id="SFLDG00363">
    <property type="entry name" value="AMPS_(cytGST):_Alpha-__Mu-__Pi"/>
    <property type="match status" value="1"/>
</dbReference>
<evidence type="ECO:0000256" key="1">
    <source>
        <dbReference type="ARBA" id="ARBA00012452"/>
    </source>
</evidence>
<dbReference type="PROSITE" id="PS50405">
    <property type="entry name" value="GST_CTER"/>
    <property type="match status" value="1"/>
</dbReference>
<dbReference type="SUPFAM" id="SSF52833">
    <property type="entry name" value="Thioredoxin-like"/>
    <property type="match status" value="1"/>
</dbReference>
<protein>
    <recommendedName>
        <fullName evidence="1">glutathione transferase</fullName>
        <ecNumber evidence="1">2.5.1.18</ecNumber>
    </recommendedName>
</protein>
<sequence>MTITTPEYELLYFPLRGRGEQIRLLFACAQIPFKNTPIADWPSVKASMPLGQLPVLRERVGERETLIPQTGAILRHLARAFDLYGSDEQQRTQCDILIETFVDWRAAFAPVDLAAMFGTAPEAIARYWSNLPSTLALVERFLTQSAAPEAGWFVGPQPTVVDVIAFDFLERHVQLRDDALAGSPSLKAFVERFRALPGVAAYLKQNR</sequence>
<organism evidence="6 7">
    <name type="scientific">Chondromyces crocatus</name>
    <dbReference type="NCBI Taxonomy" id="52"/>
    <lineage>
        <taxon>Bacteria</taxon>
        <taxon>Pseudomonadati</taxon>
        <taxon>Myxococcota</taxon>
        <taxon>Polyangia</taxon>
        <taxon>Polyangiales</taxon>
        <taxon>Polyangiaceae</taxon>
        <taxon>Chondromyces</taxon>
    </lineage>
</organism>
<dbReference type="InterPro" id="IPR050213">
    <property type="entry name" value="GST_superfamily"/>
</dbReference>
<dbReference type="SUPFAM" id="SSF47616">
    <property type="entry name" value="GST C-terminal domain-like"/>
    <property type="match status" value="1"/>
</dbReference>
<dbReference type="InterPro" id="IPR004046">
    <property type="entry name" value="GST_C"/>
</dbReference>
<evidence type="ECO:0000259" key="4">
    <source>
        <dbReference type="PROSITE" id="PS50404"/>
    </source>
</evidence>
<dbReference type="KEGG" id="ccro:CMC5_031050"/>
<evidence type="ECO:0000259" key="5">
    <source>
        <dbReference type="PROSITE" id="PS50405"/>
    </source>
</evidence>
<dbReference type="Gene3D" id="3.40.30.10">
    <property type="entry name" value="Glutaredoxin"/>
    <property type="match status" value="1"/>
</dbReference>
<dbReference type="InterPro" id="IPR036282">
    <property type="entry name" value="Glutathione-S-Trfase_C_sf"/>
</dbReference>
<dbReference type="SFLD" id="SFLDS00019">
    <property type="entry name" value="Glutathione_Transferase_(cytos"/>
    <property type="match status" value="1"/>
</dbReference>
<dbReference type="EC" id="2.5.1.18" evidence="1"/>
<reference evidence="6 7" key="1">
    <citation type="submission" date="2015-07" db="EMBL/GenBank/DDBJ databases">
        <title>Genome analysis of myxobacterium Chondromyces crocatus Cm c5 reveals a high potential for natural compound synthesis and the genetic basis for the loss of fruiting body formation.</title>
        <authorList>
            <person name="Zaburannyi N."/>
            <person name="Bunk B."/>
            <person name="Maier J."/>
            <person name="Overmann J."/>
            <person name="Mueller R."/>
        </authorList>
    </citation>
    <scope>NUCLEOTIDE SEQUENCE [LARGE SCALE GENOMIC DNA]</scope>
    <source>
        <strain evidence="6 7">Cm c5</strain>
    </source>
</reference>
<dbReference type="PANTHER" id="PTHR11571">
    <property type="entry name" value="GLUTATHIONE S-TRANSFERASE"/>
    <property type="match status" value="1"/>
</dbReference>
<name>A0A0K1EEE8_CHOCO</name>
<dbReference type="SFLD" id="SFLDG01205">
    <property type="entry name" value="AMPS.1"/>
    <property type="match status" value="1"/>
</dbReference>
<dbReference type="PANTHER" id="PTHR11571:SF222">
    <property type="entry name" value="GLUTATHIONE TRANSFERASE"/>
    <property type="match status" value="1"/>
</dbReference>
<dbReference type="RefSeq" id="WP_050431124.1">
    <property type="nucleotide sequence ID" value="NZ_CP012159.1"/>
</dbReference>
<keyword evidence="7" id="KW-1185">Reference proteome</keyword>
<dbReference type="GO" id="GO:0004364">
    <property type="term" value="F:glutathione transferase activity"/>
    <property type="evidence" value="ECO:0007669"/>
    <property type="project" value="UniProtKB-EC"/>
</dbReference>
<comment type="catalytic activity">
    <reaction evidence="3">
        <text>RX + glutathione = an S-substituted glutathione + a halide anion + H(+)</text>
        <dbReference type="Rhea" id="RHEA:16437"/>
        <dbReference type="ChEBI" id="CHEBI:15378"/>
        <dbReference type="ChEBI" id="CHEBI:16042"/>
        <dbReference type="ChEBI" id="CHEBI:17792"/>
        <dbReference type="ChEBI" id="CHEBI:57925"/>
        <dbReference type="ChEBI" id="CHEBI:90779"/>
        <dbReference type="EC" id="2.5.1.18"/>
    </reaction>
</comment>
<dbReference type="InterPro" id="IPR010987">
    <property type="entry name" value="Glutathione-S-Trfase_C-like"/>
</dbReference>